<comment type="caution">
    <text evidence="7">The sequence shown here is derived from an EMBL/GenBank/DDBJ whole genome shotgun (WGS) entry which is preliminary data.</text>
</comment>
<dbReference type="Proteomes" id="UP001054889">
    <property type="component" value="Unassembled WGS sequence"/>
</dbReference>
<dbReference type="InterPro" id="IPR044661">
    <property type="entry name" value="MED15a/b/c-like"/>
</dbReference>
<keyword evidence="4" id="KW-0539">Nucleus</keyword>
<dbReference type="GO" id="GO:0031490">
    <property type="term" value="F:chromatin DNA binding"/>
    <property type="evidence" value="ECO:0007669"/>
    <property type="project" value="InterPro"/>
</dbReference>
<protein>
    <recommendedName>
        <fullName evidence="9">Mediator complex subunit 15 KIX domain-containing protein</fullName>
    </recommendedName>
</protein>
<proteinExistence type="predicted"/>
<reference evidence="7" key="1">
    <citation type="journal article" date="2018" name="DNA Res.">
        <title>Multiple hybrid de novo genome assembly of finger millet, an orphan allotetraploid crop.</title>
        <authorList>
            <person name="Hatakeyama M."/>
            <person name="Aluri S."/>
            <person name="Balachadran M.T."/>
            <person name="Sivarajan S.R."/>
            <person name="Patrignani A."/>
            <person name="Gruter S."/>
            <person name="Poveda L."/>
            <person name="Shimizu-Inatsugi R."/>
            <person name="Baeten J."/>
            <person name="Francoijs K.J."/>
            <person name="Nataraja K.N."/>
            <person name="Reddy Y.A.N."/>
            <person name="Phadnis S."/>
            <person name="Ravikumar R.L."/>
            <person name="Schlapbach R."/>
            <person name="Sreeman S.M."/>
            <person name="Shimizu K.K."/>
        </authorList>
    </citation>
    <scope>NUCLEOTIDE SEQUENCE</scope>
</reference>
<dbReference type="Pfam" id="PF21539">
    <property type="entry name" value="Med15_C"/>
    <property type="match status" value="1"/>
</dbReference>
<keyword evidence="2" id="KW-0805">Transcription regulation</keyword>
<sequence>MPAPSHDINRIATSFEQKMFGEAKSKDDYIKKIAVKLLLMERNRQPVLQNASSLNQHVKMGCQMQPANCIQAIRGGNSSITTMSQVLPMMSIHERQSPHMRSQPITPSGSSPVPKQHMTYPIAPKLNIKNGQMDAVTMSDHILKSSPAIVTPSSSRVHSNQLRMQSGEGQNQNRTPVMQMQPGNLNFSSGKTTSVTQLQGQQVVQPNGQQNPLSQNARGTCMLPQQQLRMNQHSLEVNQQKMNRQNSQMLVAQQVNDAKMQTGHRRDQNNQQNAGLNVESSSQIYKLIKIEPQLLVTDNQECSLKNVIPQTVASMDSVEETDWREDMFQQMKGLKDAYLSELVELDKVSAVPKMTKEEFESLPKDKAEQYRFRVYMKKRIRTMLNFLQFQKSDIPEHLRGQLPMFVKAIHNVLGFYRRKKDQRAEMDTGLQSHISHKKPQIINLTDDPAPSSGCTRSTSPSPVAMAGIVKVASSPASVSTLPSPIKKVGFAQAASPYYPPKSALSSLGANSEVVLVASPCASMKSTSSENIETVSALLQQNNAAAAAATSNGSATDLLMPSSVIQAETTDLQAEDLQHGRAETPVVKKPIDRLIDAVRSLSPSALMSAANSIFSVISMDDCIPHRESSTFQHWTFSEQAGSSHPNNIKRIFEITSLGPESPPLVNTWEVEANVEHGLKRQKTQNGRNALLDEIESANRMLMDTITSIADDNRTDGITSCSGGTLIKLSYTAMSLAPDLKSLFDTSEMPIIMPTTLLVPTDYPRSSPVLVNDQRGEQLRNMFSDISSSADVAFRNTLNRIPEPRSIGDTVGAWDTCVRRAVTEFAQRFGGGMFSSRYGRWESSGGA</sequence>
<dbReference type="Gene3D" id="1.10.246.20">
    <property type="entry name" value="Coactivator CBP, KIX domain"/>
    <property type="match status" value="1"/>
</dbReference>
<evidence type="ECO:0008006" key="9">
    <source>
        <dbReference type="Google" id="ProtNLM"/>
    </source>
</evidence>
<feature type="domain" description="ARC105/Med15 mediator subunit C-terminal" evidence="6">
    <location>
        <begin position="742"/>
        <end position="817"/>
    </location>
</feature>
<evidence type="ECO:0000256" key="4">
    <source>
        <dbReference type="ARBA" id="ARBA00023242"/>
    </source>
</evidence>
<dbReference type="EMBL" id="BQKI01000096">
    <property type="protein sequence ID" value="GJN38383.1"/>
    <property type="molecule type" value="Genomic_DNA"/>
</dbReference>
<evidence type="ECO:0000259" key="6">
    <source>
        <dbReference type="Pfam" id="PF21539"/>
    </source>
</evidence>
<keyword evidence="3" id="KW-0804">Transcription</keyword>
<keyword evidence="8" id="KW-1185">Reference proteome</keyword>
<dbReference type="Pfam" id="PF16987">
    <property type="entry name" value="KIX_2"/>
    <property type="match status" value="1"/>
</dbReference>
<accession>A0AAV5FRK7</accession>
<evidence type="ECO:0000313" key="7">
    <source>
        <dbReference type="EMBL" id="GJN38383.1"/>
    </source>
</evidence>
<dbReference type="InterPro" id="IPR036529">
    <property type="entry name" value="KIX_dom_sf"/>
</dbReference>
<dbReference type="GO" id="GO:0005634">
    <property type="term" value="C:nucleus"/>
    <property type="evidence" value="ECO:0007669"/>
    <property type="project" value="UniProtKB-SubCell"/>
</dbReference>
<comment type="subcellular location">
    <subcellularLocation>
        <location evidence="1">Nucleus</location>
    </subcellularLocation>
</comment>
<organism evidence="7 8">
    <name type="scientific">Eleusine coracana subsp. coracana</name>
    <dbReference type="NCBI Taxonomy" id="191504"/>
    <lineage>
        <taxon>Eukaryota</taxon>
        <taxon>Viridiplantae</taxon>
        <taxon>Streptophyta</taxon>
        <taxon>Embryophyta</taxon>
        <taxon>Tracheophyta</taxon>
        <taxon>Spermatophyta</taxon>
        <taxon>Magnoliopsida</taxon>
        <taxon>Liliopsida</taxon>
        <taxon>Poales</taxon>
        <taxon>Poaceae</taxon>
        <taxon>PACMAD clade</taxon>
        <taxon>Chloridoideae</taxon>
        <taxon>Cynodonteae</taxon>
        <taxon>Eleusininae</taxon>
        <taxon>Eleusine</taxon>
    </lineage>
</organism>
<dbReference type="AlphaFoldDB" id="A0AAV5FRK7"/>
<dbReference type="InterPro" id="IPR036546">
    <property type="entry name" value="MED15_KIX"/>
</dbReference>
<evidence type="ECO:0000313" key="8">
    <source>
        <dbReference type="Proteomes" id="UP001054889"/>
    </source>
</evidence>
<evidence type="ECO:0000256" key="1">
    <source>
        <dbReference type="ARBA" id="ARBA00004123"/>
    </source>
</evidence>
<evidence type="ECO:0000256" key="2">
    <source>
        <dbReference type="ARBA" id="ARBA00023015"/>
    </source>
</evidence>
<gene>
    <name evidence="7" type="primary">gb27419</name>
    <name evidence="7" type="ORF">PR202_gb27419</name>
</gene>
<dbReference type="PANTHER" id="PTHR33137">
    <property type="entry name" value="MEDIATOR OF RNA POLYMERASE II TRANSCRIPTION SUBUNIT 15A-RELATED"/>
    <property type="match status" value="1"/>
</dbReference>
<name>A0AAV5FRK7_ELECO</name>
<feature type="domain" description="Mediator complex subunit 15 KIX" evidence="5">
    <location>
        <begin position="7"/>
        <end position="47"/>
    </location>
</feature>
<evidence type="ECO:0000259" key="5">
    <source>
        <dbReference type="Pfam" id="PF16987"/>
    </source>
</evidence>
<dbReference type="GO" id="GO:0003713">
    <property type="term" value="F:transcription coactivator activity"/>
    <property type="evidence" value="ECO:0007669"/>
    <property type="project" value="InterPro"/>
</dbReference>
<evidence type="ECO:0000256" key="3">
    <source>
        <dbReference type="ARBA" id="ARBA00023163"/>
    </source>
</evidence>
<dbReference type="InterPro" id="IPR048386">
    <property type="entry name" value="Med15_C"/>
</dbReference>
<reference evidence="7" key="2">
    <citation type="submission" date="2021-12" db="EMBL/GenBank/DDBJ databases">
        <title>Resequencing data analysis of finger millet.</title>
        <authorList>
            <person name="Hatakeyama M."/>
            <person name="Aluri S."/>
            <person name="Balachadran M.T."/>
            <person name="Sivarajan S.R."/>
            <person name="Poveda L."/>
            <person name="Shimizu-Inatsugi R."/>
            <person name="Schlapbach R."/>
            <person name="Sreeman S.M."/>
            <person name="Shimizu K.K."/>
        </authorList>
    </citation>
    <scope>NUCLEOTIDE SEQUENCE</scope>
</reference>
<dbReference type="PANTHER" id="PTHR33137:SF10">
    <property type="entry name" value="EXPRESSED PROTEIN"/>
    <property type="match status" value="1"/>
</dbReference>